<keyword evidence="2" id="KW-1185">Reference proteome</keyword>
<reference evidence="1 2" key="1">
    <citation type="submission" date="2020-12" db="EMBL/GenBank/DDBJ databases">
        <title>Salegentibacter orientalis sp. nov., isolated from costal sediment.</title>
        <authorList>
            <person name="Lian F.-B."/>
        </authorList>
    </citation>
    <scope>NUCLEOTIDE SEQUENCE [LARGE SCALE GENOMIC DNA]</scope>
    <source>
        <strain evidence="1 2">F60176</strain>
    </source>
</reference>
<gene>
    <name evidence="1" type="ORF">I6U50_00760</name>
</gene>
<proteinExistence type="predicted"/>
<dbReference type="EMBL" id="JAEHNY010000001">
    <property type="protein sequence ID" value="MBI6118545.1"/>
    <property type="molecule type" value="Genomic_DNA"/>
</dbReference>
<dbReference type="Proteomes" id="UP000635665">
    <property type="component" value="Unassembled WGS sequence"/>
</dbReference>
<name>A0ABS0TBY0_9FLAO</name>
<accession>A0ABS0TBY0</accession>
<comment type="caution">
    <text evidence="1">The sequence shown here is derived from an EMBL/GenBank/DDBJ whole genome shotgun (WGS) entry which is preliminary data.</text>
</comment>
<sequence length="411" mass="47789">MMKKILVVAESIDVEDSSGTKGRVALIKNLYKAGFELQVYHYTRKIIELENIPCHAIKENRRSLLFFLSRLERYLRYWFNLKVYKQIEQAFGFSFTLFNDRNSIVRALNKITDFDPDMVLTLSKGGSYRPHHALLKLPGWHSRWIAYIHDPYPFACYPRPYDWVEPGYLKKRKFFLKLGEKASHIAYPSKLLAELMESYYAPMRGKRLIIPHQTFESDTTAINLPAYFKNNAFSLVHAGTLLGPRNPRSLIKAFQKFIKENPEAADHSQLIFIGRKSKYSKEFKEVMKVFPQFYSTEAYIPFSKVLAIQNNAAVNIILEAKSSISPFLPGKFSHCIQAGKPILLLGPYYSESKRLLGNDYPWWSEIDDEDKIFAMIEELYSNWKSNNSQCDYHSLGKYLSEIYLSDQISNL</sequence>
<evidence type="ECO:0000313" key="2">
    <source>
        <dbReference type="Proteomes" id="UP000635665"/>
    </source>
</evidence>
<evidence type="ECO:0000313" key="1">
    <source>
        <dbReference type="EMBL" id="MBI6118545.1"/>
    </source>
</evidence>
<protein>
    <submittedName>
        <fullName evidence="1">UDP-glycosyltransferase</fullName>
    </submittedName>
</protein>
<dbReference type="SUPFAM" id="SSF53756">
    <property type="entry name" value="UDP-Glycosyltransferase/glycogen phosphorylase"/>
    <property type="match status" value="1"/>
</dbReference>
<organism evidence="1 2">
    <name type="scientific">Salegentibacter maritimus</name>
    <dbReference type="NCBI Taxonomy" id="2794347"/>
    <lineage>
        <taxon>Bacteria</taxon>
        <taxon>Pseudomonadati</taxon>
        <taxon>Bacteroidota</taxon>
        <taxon>Flavobacteriia</taxon>
        <taxon>Flavobacteriales</taxon>
        <taxon>Flavobacteriaceae</taxon>
        <taxon>Salegentibacter</taxon>
    </lineage>
</organism>